<evidence type="ECO:0000313" key="4">
    <source>
        <dbReference type="Proteomes" id="UP000076038"/>
    </source>
</evidence>
<keyword evidence="4" id="KW-1185">Reference proteome</keyword>
<name>A0A143QI87_RHOFA</name>
<dbReference type="OrthoDB" id="3178004at2"/>
<keyword evidence="1" id="KW-0812">Transmembrane</keyword>
<dbReference type="Pfam" id="PF07853">
    <property type="entry name" value="DUF1648"/>
    <property type="match status" value="1"/>
</dbReference>
<feature type="transmembrane region" description="Helical" evidence="1">
    <location>
        <begin position="94"/>
        <end position="114"/>
    </location>
</feature>
<evidence type="ECO:0000259" key="2">
    <source>
        <dbReference type="Pfam" id="PF07853"/>
    </source>
</evidence>
<reference evidence="4" key="2">
    <citation type="submission" date="2016-04" db="EMBL/GenBank/DDBJ databases">
        <title>Complete Genome and Plasmid Sequences for Rhodococcus fascians D188 and Draft Sequences for Rhodococcus spp. Isolates PBTS 1 and PBTS 2.</title>
        <authorList>
            <person name="Stamer R."/>
            <person name="Vereecke D."/>
            <person name="Zhang Y."/>
            <person name="Schilkey F."/>
            <person name="Devitt N."/>
            <person name="Randall J."/>
        </authorList>
    </citation>
    <scope>NUCLEOTIDE SEQUENCE [LARGE SCALE GENOMIC DNA]</scope>
    <source>
        <strain evidence="4">PBTS2</strain>
    </source>
</reference>
<organism evidence="3 4">
    <name type="scientific">Rhodococcoides fascians</name>
    <name type="common">Rhodococcus fascians</name>
    <dbReference type="NCBI Taxonomy" id="1828"/>
    <lineage>
        <taxon>Bacteria</taxon>
        <taxon>Bacillati</taxon>
        <taxon>Actinomycetota</taxon>
        <taxon>Actinomycetes</taxon>
        <taxon>Mycobacteriales</taxon>
        <taxon>Nocardiaceae</taxon>
        <taxon>Rhodococcoides</taxon>
    </lineage>
</organism>
<evidence type="ECO:0000313" key="3">
    <source>
        <dbReference type="EMBL" id="AMY22875.1"/>
    </source>
</evidence>
<feature type="transmembrane region" description="Helical" evidence="1">
    <location>
        <begin position="12"/>
        <end position="35"/>
    </location>
</feature>
<evidence type="ECO:0000256" key="1">
    <source>
        <dbReference type="SAM" id="Phobius"/>
    </source>
</evidence>
<keyword evidence="1" id="KW-1133">Transmembrane helix</keyword>
<keyword evidence="1" id="KW-0472">Membrane</keyword>
<dbReference type="InterPro" id="IPR012867">
    <property type="entry name" value="DUF1648"/>
</dbReference>
<feature type="transmembrane region" description="Helical" evidence="1">
    <location>
        <begin position="184"/>
        <end position="204"/>
    </location>
</feature>
<gene>
    <name evidence="3" type="ORF">A3Q41_01571</name>
</gene>
<dbReference type="KEGG" id="rhs:A3Q41_01571"/>
<accession>A0A143QI87</accession>
<protein>
    <recommendedName>
        <fullName evidence="2">DUF1648 domain-containing protein</fullName>
    </recommendedName>
</protein>
<dbReference type="RefSeq" id="WP_048318982.1">
    <property type="nucleotide sequence ID" value="NZ_CP015220.1"/>
</dbReference>
<feature type="transmembrane region" description="Helical" evidence="1">
    <location>
        <begin position="210"/>
        <end position="228"/>
    </location>
</feature>
<proteinExistence type="predicted"/>
<dbReference type="EMBL" id="CP015220">
    <property type="protein sequence ID" value="AMY22875.1"/>
    <property type="molecule type" value="Genomic_DNA"/>
</dbReference>
<dbReference type="Proteomes" id="UP000076038">
    <property type="component" value="Chromosome"/>
</dbReference>
<dbReference type="AlphaFoldDB" id="A0A143QI87"/>
<reference evidence="3 4" key="1">
    <citation type="journal article" date="2016" name="Genome Announc.">
        <title>Complete Genome and Plasmid Sequences for Rhodococcus fascians D188 and Draft Sequences for Rhodococcus Isolates PBTS 1 and PBTS 2.</title>
        <authorList>
            <person name="Stamler R.A."/>
            <person name="Vereecke D."/>
            <person name="Zhang Y."/>
            <person name="Schilkey F."/>
            <person name="Devitt N."/>
            <person name="Randall J.J."/>
        </authorList>
    </citation>
    <scope>NUCLEOTIDE SEQUENCE [LARGE SCALE GENOMIC DNA]</scope>
    <source>
        <strain evidence="3 4">PBTS2</strain>
    </source>
</reference>
<feature type="transmembrane region" description="Helical" evidence="1">
    <location>
        <begin position="126"/>
        <end position="146"/>
    </location>
</feature>
<sequence length="326" mass="34016">MKQKSLRTFDPAGVVFGVVLPLAVAALCLVLAYLWEGRLPDQVATHFSGTQPDDFSNPLANAWTVAIVIVLVGGGVSAVAALVRVLLIMRRTMLIIGLTVVGTIGVLEIATLARELDLPTEQSVTIPGWAIAVGTVAGFAIGLFGATRLRDHRQRVVATAPLHTDLPRCGLELPLVVPVGASRVAAVTVIALSAAGAGVTCYLSNSPWPIFLFVPLTILILSLLRFTVHIDSDGLYVSSLGMAAFDYDIAEITGASVRTVNPAKDFGGWGLRAKGRGNYAVATEAGPAAFVTFANGDRLTIGTAAADTIAGTLNTLTDRARTTTAD</sequence>
<feature type="transmembrane region" description="Helical" evidence="1">
    <location>
        <begin position="62"/>
        <end position="87"/>
    </location>
</feature>
<dbReference type="PATRIC" id="fig|1653479.3.peg.1593"/>
<feature type="domain" description="DUF1648" evidence="2">
    <location>
        <begin position="24"/>
        <end position="69"/>
    </location>
</feature>